<evidence type="ECO:0000313" key="1">
    <source>
        <dbReference type="EMBL" id="KAL2494938.1"/>
    </source>
</evidence>
<protein>
    <submittedName>
        <fullName evidence="1">Uncharacterized protein</fullName>
    </submittedName>
</protein>
<keyword evidence="2" id="KW-1185">Reference proteome</keyword>
<dbReference type="AlphaFoldDB" id="A0ABD1S3A9"/>
<organism evidence="1 2">
    <name type="scientific">Forsythia ovata</name>
    <dbReference type="NCBI Taxonomy" id="205694"/>
    <lineage>
        <taxon>Eukaryota</taxon>
        <taxon>Viridiplantae</taxon>
        <taxon>Streptophyta</taxon>
        <taxon>Embryophyta</taxon>
        <taxon>Tracheophyta</taxon>
        <taxon>Spermatophyta</taxon>
        <taxon>Magnoliopsida</taxon>
        <taxon>eudicotyledons</taxon>
        <taxon>Gunneridae</taxon>
        <taxon>Pentapetalae</taxon>
        <taxon>asterids</taxon>
        <taxon>lamiids</taxon>
        <taxon>Lamiales</taxon>
        <taxon>Oleaceae</taxon>
        <taxon>Forsythieae</taxon>
        <taxon>Forsythia</taxon>
    </lineage>
</organism>
<proteinExistence type="predicted"/>
<name>A0ABD1S3A9_9LAMI</name>
<evidence type="ECO:0000313" key="2">
    <source>
        <dbReference type="Proteomes" id="UP001604277"/>
    </source>
</evidence>
<dbReference type="Proteomes" id="UP001604277">
    <property type="component" value="Unassembled WGS sequence"/>
</dbReference>
<reference evidence="2" key="1">
    <citation type="submission" date="2024-07" db="EMBL/GenBank/DDBJ databases">
        <title>Two chromosome-level genome assemblies of Korean endemic species Abeliophyllum distichum and Forsythia ovata (Oleaceae).</title>
        <authorList>
            <person name="Jang H."/>
        </authorList>
    </citation>
    <scope>NUCLEOTIDE SEQUENCE [LARGE SCALE GENOMIC DNA]</scope>
</reference>
<sequence length="133" mass="14067">MTASLVYTTADCATADCATACSAILSVSQPLTQPRALASSVPPASSHTRSSPRLIGCRLIILLLLDINHEFTFVIIKVVVNTFTVANILAILVGGQFPGFRAVPPVLPHVLGVTSKPTMTQFLNLNNLLPCLP</sequence>
<comment type="caution">
    <text evidence="1">The sequence shown here is derived from an EMBL/GenBank/DDBJ whole genome shotgun (WGS) entry which is preliminary data.</text>
</comment>
<accession>A0ABD1S3A9</accession>
<gene>
    <name evidence="1" type="ORF">Fot_38695</name>
</gene>
<dbReference type="EMBL" id="JBFOLJ010000011">
    <property type="protein sequence ID" value="KAL2494938.1"/>
    <property type="molecule type" value="Genomic_DNA"/>
</dbReference>